<name>A0A8J4CGH0_9CHLO</name>
<evidence type="ECO:0000256" key="2">
    <source>
        <dbReference type="ARBA" id="ARBA00009085"/>
    </source>
</evidence>
<dbReference type="SUPFAM" id="SSF54001">
    <property type="entry name" value="Cysteine proteinases"/>
    <property type="match status" value="1"/>
</dbReference>
<dbReference type="CDD" id="cd01795">
    <property type="entry name" value="Ubl_USP48"/>
    <property type="match status" value="1"/>
</dbReference>
<evidence type="ECO:0000256" key="7">
    <source>
        <dbReference type="ARBA" id="ARBA00022807"/>
    </source>
</evidence>
<keyword evidence="5" id="KW-0833">Ubl conjugation pathway</keyword>
<organism evidence="11 13">
    <name type="scientific">Volvox reticuliferus</name>
    <dbReference type="NCBI Taxonomy" id="1737510"/>
    <lineage>
        <taxon>Eukaryota</taxon>
        <taxon>Viridiplantae</taxon>
        <taxon>Chlorophyta</taxon>
        <taxon>core chlorophytes</taxon>
        <taxon>Chlorophyceae</taxon>
        <taxon>CS clade</taxon>
        <taxon>Chlamydomonadales</taxon>
        <taxon>Volvocaceae</taxon>
        <taxon>Volvox</taxon>
    </lineage>
</organism>
<feature type="region of interest" description="Disordered" evidence="8">
    <location>
        <begin position="423"/>
        <end position="535"/>
    </location>
</feature>
<feature type="domain" description="DUSP" evidence="10">
    <location>
        <begin position="782"/>
        <end position="896"/>
    </location>
</feature>
<feature type="region of interest" description="Disordered" evidence="8">
    <location>
        <begin position="1078"/>
        <end position="1102"/>
    </location>
</feature>
<accession>A0A8J4CGH0</accession>
<protein>
    <recommendedName>
        <fullName evidence="3">ubiquitinyl hydrolase 1</fullName>
        <ecNumber evidence="3">3.4.19.12</ecNumber>
    </recommendedName>
</protein>
<evidence type="ECO:0000313" key="11">
    <source>
        <dbReference type="EMBL" id="GIL82022.1"/>
    </source>
</evidence>
<evidence type="ECO:0000256" key="3">
    <source>
        <dbReference type="ARBA" id="ARBA00012759"/>
    </source>
</evidence>
<evidence type="ECO:0000256" key="5">
    <source>
        <dbReference type="ARBA" id="ARBA00022786"/>
    </source>
</evidence>
<sequence>MPRGVKGRKKLQGVGAGEAANLLSAIYQDELDDREILRILGVDYTPCDHIKSPCRANRKDNALCFCQLVPAEASFRKKGLWKKEQAHLATLGQDPAEDKRENAATPAGLRNLGNTCYANAALQCLFSIPTLRNGILNAEAKVAAHDIFRQLQTLLLQMQFGPRSCVDTQALADTLGLDHAIQQDGQEFLKLLLTRVEQMLNKSSNPDARDIVQRLFRGGLSYVTTCQRCGRISASSHDVQDFYDLMPQVRGFSSLVESIAAILHADLLTGDNRYFCEFCGEKVDALRHVRLRKLPPYLFLALQRFYFNPQTADKAKALDNFSFPQRLDFRQVLETAAEGNSIAHDVAASVAGSRARPATSAAAAAALEMPQYATASPLYELVAILIHKGSQASSGHYVAHIKDQASGQWWRFDDESVDCIGPNPTAAFQGDHGSTVGAASAAVPNATGKRAGASRKRSAIGDPGDDPDYDNVQETRDQPQTDNGGLTPKVAKGARGKKQLAESRSRGRPSKRGAGRSRGRAATTAAADDDDGDDDMARAMAASLELHNGSRKGAVAQDDEDLRRALASSLMEQGSGGVDVEMAEALAESARLHASRTCPTGLTGDATGVEYGASVKEQPVSTTGHSGTERSPGREAPDAEGTGQVVSANAYMLVYRAVGFEEPPVMSEASCLTDELQAAASGATNTYAEQCEVYQRQRKAIKEQVDGRQQAVRQIMAVITPQIGSRNQQPAQQQLKQEQMQEGEEEVDLTGSEEVPVSDVPCPHSNDHAPGDTSSQDARVADPVASQEEVLEAVTCTAEETLGYWISTVWLEQWANDECAPPPIDNNAIVCKSHGAAVAVAGKADAQHKMHESGASRCSRLDPRKVTAAKLLSPEAWKQLLASHGGGPTLACGDVCRECLVNNFNATLLGSQADVVRSRVAAILEESTAAGQVESDDLEVECMDEDDTGSAAVSECRYWVSKMWLQGWSKRQGASVKAEKSPTADITCRHGQLLPESVNKAARRVAVPPDVWRFLRDLWRQQRAKEALEVRNNCSSAITTKGGRGSRATSRSGSAAATAVDCLDLTSDDLGPRAITRTGAAVAGSDSGNVRKNPGGKDDDDSCAVEVLEWNGADVRAVSSAPPSREATADADEVETAGIATAASLSPLPAVPTPQELEAMCPDLMVGRVHVCRECRAAAGQAAEAKADTRRQLDAERAALGGLAVEVVPTVEPGTRYYLVPSAWVREWQTFVRPMSRRIGVASVLGGVASPSAPAASGGGPTTAPAARPGQVTHAMLRLLCPCHPDEALLGVPPPRLSIKRSKVLQLEPEQDPLRIIKQDDWQQLCALYEVSGSVPPRSGGAGAVNGARSRARMARTADANAAAERCEDHINLADGDGDDTVDVETPGRSAAAQETAAVGEAAGAENGSVRLAAVRHGFTAELIPAQKGGGAGGNGAGDPSTPAPLQRDRYGRDASSVPELRVWPPVCSKALAKHNRAVKEAMMSYKNIEVMVELVPTDEIEGVFRSMIHAPQRKARRSRKGRIALEVSNTTTLEDLKLQIYEHLRIHPCNQAVYVRGEGGLPRRLEGDDLSLAQHEVVPGEEIRVVRRNVVNDDDDVVGLLGRSKKRQVEEGFKNTALHGDLPQQQQQHAVELTGAPSVQKADNSEHESDEMFSDG</sequence>
<keyword evidence="13" id="KW-1185">Reference proteome</keyword>
<dbReference type="Proteomes" id="UP000722791">
    <property type="component" value="Unassembled WGS sequence"/>
</dbReference>
<feature type="domain" description="USP" evidence="9">
    <location>
        <begin position="107"/>
        <end position="449"/>
    </location>
</feature>
<feature type="domain" description="DUSP" evidence="10">
    <location>
        <begin position="1191"/>
        <end position="1341"/>
    </location>
</feature>
<dbReference type="EMBL" id="BNCP01000022">
    <property type="protein sequence ID" value="GIL82022.1"/>
    <property type="molecule type" value="Genomic_DNA"/>
</dbReference>
<evidence type="ECO:0000256" key="6">
    <source>
        <dbReference type="ARBA" id="ARBA00022801"/>
    </source>
</evidence>
<feature type="region of interest" description="Disordered" evidence="8">
    <location>
        <begin position="614"/>
        <end position="643"/>
    </location>
</feature>
<dbReference type="InterPro" id="IPR001394">
    <property type="entry name" value="Peptidase_C19_UCH"/>
</dbReference>
<evidence type="ECO:0000256" key="4">
    <source>
        <dbReference type="ARBA" id="ARBA00022670"/>
    </source>
</evidence>
<dbReference type="Proteomes" id="UP000747110">
    <property type="component" value="Unassembled WGS sequence"/>
</dbReference>
<dbReference type="GO" id="GO:0004843">
    <property type="term" value="F:cysteine-type deubiquitinase activity"/>
    <property type="evidence" value="ECO:0007669"/>
    <property type="project" value="UniProtKB-EC"/>
</dbReference>
<dbReference type="SUPFAM" id="SSF54236">
    <property type="entry name" value="Ubiquitin-like"/>
    <property type="match status" value="1"/>
</dbReference>
<dbReference type="PROSITE" id="PS50235">
    <property type="entry name" value="USP_3"/>
    <property type="match status" value="1"/>
</dbReference>
<dbReference type="InterPro" id="IPR038765">
    <property type="entry name" value="Papain-like_cys_pep_sf"/>
</dbReference>
<evidence type="ECO:0000259" key="10">
    <source>
        <dbReference type="PROSITE" id="PS51283"/>
    </source>
</evidence>
<dbReference type="PROSITE" id="PS51283">
    <property type="entry name" value="DUSP"/>
    <property type="match status" value="2"/>
</dbReference>
<comment type="catalytic activity">
    <reaction evidence="1">
        <text>Thiol-dependent hydrolysis of ester, thioester, amide, peptide and isopeptide bonds formed by the C-terminal Gly of ubiquitin (a 76-residue protein attached to proteins as an intracellular targeting signal).</text>
        <dbReference type="EC" id="3.4.19.12"/>
    </reaction>
</comment>
<evidence type="ECO:0000313" key="13">
    <source>
        <dbReference type="Proteomes" id="UP000747110"/>
    </source>
</evidence>
<evidence type="ECO:0000256" key="1">
    <source>
        <dbReference type="ARBA" id="ARBA00000707"/>
    </source>
</evidence>
<gene>
    <name evidence="11" type="ORF">Vretifemale_10886</name>
    <name evidence="12" type="ORF">Vretimale_1532</name>
</gene>
<dbReference type="InterPro" id="IPR028889">
    <property type="entry name" value="USP"/>
</dbReference>
<comment type="caution">
    <text evidence="11">The sequence shown here is derived from an EMBL/GenBank/DDBJ whole genome shotgun (WGS) entry which is preliminary data.</text>
</comment>
<dbReference type="EMBL" id="BNCQ01000002">
    <property type="protein sequence ID" value="GIL95575.1"/>
    <property type="molecule type" value="Genomic_DNA"/>
</dbReference>
<feature type="region of interest" description="Disordered" evidence="8">
    <location>
        <begin position="1619"/>
        <end position="1657"/>
    </location>
</feature>
<dbReference type="PROSITE" id="PS00972">
    <property type="entry name" value="USP_1"/>
    <property type="match status" value="1"/>
</dbReference>
<dbReference type="EC" id="3.4.19.12" evidence="3"/>
<reference evidence="11" key="1">
    <citation type="journal article" date="2021" name="Proc. Natl. Acad. Sci. U.S.A.">
        <title>Three genomes in the algal genus Volvox reveal the fate of a haploid sex-determining region after a transition to homothallism.</title>
        <authorList>
            <person name="Yamamoto K."/>
            <person name="Hamaji T."/>
            <person name="Kawai-Toyooka H."/>
            <person name="Matsuzaki R."/>
            <person name="Takahashi F."/>
            <person name="Nishimura Y."/>
            <person name="Kawachi M."/>
            <person name="Noguchi H."/>
            <person name="Minakuchi Y."/>
            <person name="Umen J.G."/>
            <person name="Toyoda A."/>
            <person name="Nozaki H."/>
        </authorList>
    </citation>
    <scope>NUCLEOTIDE SEQUENCE</scope>
    <source>
        <strain evidence="12">NIES-3785</strain>
        <strain evidence="11">NIES-3786</strain>
    </source>
</reference>
<dbReference type="GO" id="GO:0006508">
    <property type="term" value="P:proteolysis"/>
    <property type="evidence" value="ECO:0007669"/>
    <property type="project" value="UniProtKB-KW"/>
</dbReference>
<feature type="compositionally biased region" description="Basic and acidic residues" evidence="8">
    <location>
        <begin position="627"/>
        <end position="637"/>
    </location>
</feature>
<keyword evidence="6" id="KW-0378">Hydrolase</keyword>
<keyword evidence="4" id="KW-0645">Protease</keyword>
<dbReference type="PANTHER" id="PTHR24006">
    <property type="entry name" value="UBIQUITIN CARBOXYL-TERMINAL HYDROLASE"/>
    <property type="match status" value="1"/>
</dbReference>
<dbReference type="Gene3D" id="3.30.2230.10">
    <property type="entry name" value="DUSP-like"/>
    <property type="match status" value="1"/>
</dbReference>
<dbReference type="Gene3D" id="3.90.70.10">
    <property type="entry name" value="Cysteine proteinases"/>
    <property type="match status" value="1"/>
</dbReference>
<dbReference type="InterPro" id="IPR029071">
    <property type="entry name" value="Ubiquitin-like_domsf"/>
</dbReference>
<feature type="region of interest" description="Disordered" evidence="8">
    <location>
        <begin position="1425"/>
        <end position="1454"/>
    </location>
</feature>
<evidence type="ECO:0000259" key="9">
    <source>
        <dbReference type="PROSITE" id="PS50235"/>
    </source>
</evidence>
<dbReference type="Pfam" id="PF00443">
    <property type="entry name" value="UCH"/>
    <property type="match status" value="1"/>
</dbReference>
<keyword evidence="7" id="KW-0788">Thiol protease</keyword>
<dbReference type="GO" id="GO:0005634">
    <property type="term" value="C:nucleus"/>
    <property type="evidence" value="ECO:0007669"/>
    <property type="project" value="TreeGrafter"/>
</dbReference>
<feature type="compositionally biased region" description="Basic residues" evidence="8">
    <location>
        <begin position="506"/>
        <end position="519"/>
    </location>
</feature>
<dbReference type="GO" id="GO:0016579">
    <property type="term" value="P:protein deubiquitination"/>
    <property type="evidence" value="ECO:0007669"/>
    <property type="project" value="InterPro"/>
</dbReference>
<dbReference type="PANTHER" id="PTHR24006:SF758">
    <property type="entry name" value="UBIQUITIN CARBOXYL-TERMINAL HYDROLASE 36"/>
    <property type="match status" value="1"/>
</dbReference>
<feature type="compositionally biased region" description="Low complexity" evidence="8">
    <location>
        <begin position="728"/>
        <end position="740"/>
    </location>
</feature>
<evidence type="ECO:0000313" key="12">
    <source>
        <dbReference type="EMBL" id="GIL95575.1"/>
    </source>
</evidence>
<feature type="compositionally biased region" description="Gly residues" evidence="8">
    <location>
        <begin position="1428"/>
        <end position="1437"/>
    </location>
</feature>
<dbReference type="InterPro" id="IPR044743">
    <property type="entry name" value="Ubl_USP48"/>
</dbReference>
<evidence type="ECO:0000256" key="8">
    <source>
        <dbReference type="SAM" id="MobiDB-lite"/>
    </source>
</evidence>
<dbReference type="InterPro" id="IPR018200">
    <property type="entry name" value="USP_CS"/>
</dbReference>
<dbReference type="InterPro" id="IPR006615">
    <property type="entry name" value="Pept_C19_DUSP"/>
</dbReference>
<dbReference type="InterPro" id="IPR035927">
    <property type="entry name" value="DUSP-like_sf"/>
</dbReference>
<dbReference type="GO" id="GO:0005829">
    <property type="term" value="C:cytosol"/>
    <property type="evidence" value="ECO:0007669"/>
    <property type="project" value="TreeGrafter"/>
</dbReference>
<feature type="region of interest" description="Disordered" evidence="8">
    <location>
        <begin position="723"/>
        <end position="783"/>
    </location>
</feature>
<proteinExistence type="inferred from homology"/>
<dbReference type="PROSITE" id="PS00973">
    <property type="entry name" value="USP_2"/>
    <property type="match status" value="1"/>
</dbReference>
<dbReference type="SUPFAM" id="SSF143791">
    <property type="entry name" value="DUSP-like"/>
    <property type="match status" value="1"/>
</dbReference>
<dbReference type="OrthoDB" id="289038at2759"/>
<dbReference type="InterPro" id="IPR050164">
    <property type="entry name" value="Peptidase_C19"/>
</dbReference>
<comment type="similarity">
    <text evidence="2">Belongs to the peptidase C19 family.</text>
</comment>
<dbReference type="GO" id="GO:0004197">
    <property type="term" value="F:cysteine-type endopeptidase activity"/>
    <property type="evidence" value="ECO:0007669"/>
    <property type="project" value="InterPro"/>
</dbReference>